<evidence type="ECO:0000256" key="1">
    <source>
        <dbReference type="SAM" id="Phobius"/>
    </source>
</evidence>
<accession>A0AAD4R1K9</accession>
<keyword evidence="1" id="KW-1133">Transmembrane helix</keyword>
<dbReference type="AlphaFoldDB" id="A0AAD4R1K9"/>
<gene>
    <name evidence="2" type="ORF">DdX_14816</name>
</gene>
<feature type="transmembrane region" description="Helical" evidence="1">
    <location>
        <begin position="66"/>
        <end position="92"/>
    </location>
</feature>
<dbReference type="EMBL" id="JAKKPZ010000080">
    <property type="protein sequence ID" value="KAI1703579.1"/>
    <property type="molecule type" value="Genomic_DNA"/>
</dbReference>
<sequence>MCPLSENQPLLSNAFTFAIVIGIVCGALHLLSLILHLTTVPAVSILGVLCGGCLVITHFWKEKHLYWPFLVYNALDFISCGIMLMVVTFAMASGDAEFKAKVCDVLAKSFGSEFAMDKPGAEAAQLLAWFALLVAALAFGGLFQYIVLKAYNKMCESDTKATNLDYRLPTHSVVNLNQSLIRNDYAGSSDAIPLTCE</sequence>
<reference evidence="2" key="1">
    <citation type="submission" date="2022-01" db="EMBL/GenBank/DDBJ databases">
        <title>Genome Sequence Resource for Two Populations of Ditylenchus destructor, the Migratory Endoparasitic Phytonematode.</title>
        <authorList>
            <person name="Zhang H."/>
            <person name="Lin R."/>
            <person name="Xie B."/>
        </authorList>
    </citation>
    <scope>NUCLEOTIDE SEQUENCE</scope>
    <source>
        <strain evidence="2">BazhouSP</strain>
    </source>
</reference>
<evidence type="ECO:0000313" key="3">
    <source>
        <dbReference type="Proteomes" id="UP001201812"/>
    </source>
</evidence>
<protein>
    <submittedName>
        <fullName evidence="2">Uncharacterized protein</fullName>
    </submittedName>
</protein>
<name>A0AAD4R1K9_9BILA</name>
<comment type="caution">
    <text evidence="2">The sequence shown here is derived from an EMBL/GenBank/DDBJ whole genome shotgun (WGS) entry which is preliminary data.</text>
</comment>
<organism evidence="2 3">
    <name type="scientific">Ditylenchus destructor</name>
    <dbReference type="NCBI Taxonomy" id="166010"/>
    <lineage>
        <taxon>Eukaryota</taxon>
        <taxon>Metazoa</taxon>
        <taxon>Ecdysozoa</taxon>
        <taxon>Nematoda</taxon>
        <taxon>Chromadorea</taxon>
        <taxon>Rhabditida</taxon>
        <taxon>Tylenchina</taxon>
        <taxon>Tylenchomorpha</taxon>
        <taxon>Sphaerularioidea</taxon>
        <taxon>Anguinidae</taxon>
        <taxon>Anguininae</taxon>
        <taxon>Ditylenchus</taxon>
    </lineage>
</organism>
<feature type="transmembrane region" description="Helical" evidence="1">
    <location>
        <begin position="42"/>
        <end position="60"/>
    </location>
</feature>
<feature type="transmembrane region" description="Helical" evidence="1">
    <location>
        <begin position="126"/>
        <end position="147"/>
    </location>
</feature>
<dbReference type="Proteomes" id="UP001201812">
    <property type="component" value="Unassembled WGS sequence"/>
</dbReference>
<feature type="transmembrane region" description="Helical" evidence="1">
    <location>
        <begin position="14"/>
        <end position="35"/>
    </location>
</feature>
<evidence type="ECO:0000313" key="2">
    <source>
        <dbReference type="EMBL" id="KAI1703579.1"/>
    </source>
</evidence>
<proteinExistence type="predicted"/>
<keyword evidence="1" id="KW-0812">Transmembrane</keyword>
<keyword evidence="3" id="KW-1185">Reference proteome</keyword>
<keyword evidence="1" id="KW-0472">Membrane</keyword>